<evidence type="ECO:0000256" key="1">
    <source>
        <dbReference type="ARBA" id="ARBA00007936"/>
    </source>
</evidence>
<dbReference type="OrthoDB" id="5988014at2759"/>
<feature type="region of interest" description="Disordered" evidence="2">
    <location>
        <begin position="187"/>
        <end position="212"/>
    </location>
</feature>
<feature type="compositionally biased region" description="Basic residues" evidence="2">
    <location>
        <begin position="195"/>
        <end position="212"/>
    </location>
</feature>
<reference evidence="3" key="2">
    <citation type="submission" date="2015-06" db="UniProtKB">
        <authorList>
            <consortium name="EnsemblMetazoa"/>
        </authorList>
    </citation>
    <scope>IDENTIFICATION</scope>
</reference>
<dbReference type="CDD" id="cd23307">
    <property type="entry name" value="beta-trefoil_FGF8-like"/>
    <property type="match status" value="1"/>
</dbReference>
<dbReference type="Pfam" id="PF00167">
    <property type="entry name" value="FGF"/>
    <property type="match status" value="1"/>
</dbReference>
<dbReference type="EnsemblMetazoa" id="tetur05g08200.1">
    <property type="protein sequence ID" value="tetur05g08200.1"/>
    <property type="gene ID" value="tetur05g08200"/>
</dbReference>
<dbReference type="OMA" id="TINRHEP"/>
<dbReference type="AlphaFoldDB" id="T1K609"/>
<evidence type="ECO:0008006" key="5">
    <source>
        <dbReference type="Google" id="ProtNLM"/>
    </source>
</evidence>
<dbReference type="GO" id="GO:0008083">
    <property type="term" value="F:growth factor activity"/>
    <property type="evidence" value="ECO:0007669"/>
    <property type="project" value="InterPro"/>
</dbReference>
<protein>
    <recommendedName>
        <fullName evidence="5">FGF</fullName>
    </recommendedName>
</protein>
<keyword evidence="4" id="KW-1185">Reference proteome</keyword>
<dbReference type="SMART" id="SM00442">
    <property type="entry name" value="FGF"/>
    <property type="match status" value="1"/>
</dbReference>
<dbReference type="Gene3D" id="2.80.10.50">
    <property type="match status" value="1"/>
</dbReference>
<dbReference type="STRING" id="32264.T1K609"/>
<dbReference type="KEGG" id="tut:107360612"/>
<dbReference type="InterPro" id="IPR002209">
    <property type="entry name" value="Fibroblast_GF_fam"/>
</dbReference>
<accession>T1K609</accession>
<comment type="similarity">
    <text evidence="1">Belongs to the heparin-binding growth factors family.</text>
</comment>
<dbReference type="HOGENOM" id="CLU_750816_0_0_1"/>
<dbReference type="PANTHER" id="PTHR11486">
    <property type="entry name" value="FIBROBLAST GROWTH FACTOR"/>
    <property type="match status" value="1"/>
</dbReference>
<organism evidence="3 4">
    <name type="scientific">Tetranychus urticae</name>
    <name type="common">Two-spotted spider mite</name>
    <dbReference type="NCBI Taxonomy" id="32264"/>
    <lineage>
        <taxon>Eukaryota</taxon>
        <taxon>Metazoa</taxon>
        <taxon>Ecdysozoa</taxon>
        <taxon>Arthropoda</taxon>
        <taxon>Chelicerata</taxon>
        <taxon>Arachnida</taxon>
        <taxon>Acari</taxon>
        <taxon>Acariformes</taxon>
        <taxon>Trombidiformes</taxon>
        <taxon>Prostigmata</taxon>
        <taxon>Eleutherengona</taxon>
        <taxon>Raphignathae</taxon>
        <taxon>Tetranychoidea</taxon>
        <taxon>Tetranychidae</taxon>
        <taxon>Tetranychus</taxon>
    </lineage>
</organism>
<proteinExistence type="inferred from homology"/>
<name>T1K609_TETUR</name>
<dbReference type="EMBL" id="CAEY01001591">
    <property type="status" value="NOT_ANNOTATED_CDS"/>
    <property type="molecule type" value="Genomic_DNA"/>
</dbReference>
<reference evidence="4" key="1">
    <citation type="submission" date="2011-08" db="EMBL/GenBank/DDBJ databases">
        <authorList>
            <person name="Rombauts S."/>
        </authorList>
    </citation>
    <scope>NUCLEOTIDE SEQUENCE</scope>
    <source>
        <strain evidence="4">London</strain>
    </source>
</reference>
<gene>
    <name evidence="3" type="primary">107360612</name>
</gene>
<evidence type="ECO:0000313" key="4">
    <source>
        <dbReference type="Proteomes" id="UP000015104"/>
    </source>
</evidence>
<dbReference type="Proteomes" id="UP000015104">
    <property type="component" value="Unassembled WGS sequence"/>
</dbReference>
<sequence length="369" mass="41737">MSMTIAYHLSDFSSFRSRSIRFIIHKIIITLCLYLLSCHLVQSKFVAQRKIQVPMVVDIQTRFTLPQQIVVDNFNKPRLCSNLAPKKSFKSNISTFSSYSSLPPSISSSLPLSVSTISLPGSLGNYESILPPLQSNTKFTSTSSTTTSSFSSPLYTYSSSSSPANSSPEYPSISMSPSLATLNYLNSSQPSTPLSHKRRHEKHHQQQAKSKCHSIKVHRSKMVFIQPLCSKHYLHITGKTVRATKTSHLIDSVFNITAMAIRGKRSGTLVRFQDLRSGKYICYNKKGKIVAKENGQWDLSCIFREHHSNGLSFKYQSFYNNNWHLGFDPKGRPIRGTVNRHERSKSGSRRLKISKHCYEFSKINIKQSN</sequence>
<evidence type="ECO:0000256" key="2">
    <source>
        <dbReference type="SAM" id="MobiDB-lite"/>
    </source>
</evidence>
<dbReference type="InterPro" id="IPR008996">
    <property type="entry name" value="IL1/FGF"/>
</dbReference>
<evidence type="ECO:0000313" key="3">
    <source>
        <dbReference type="EnsemblMetazoa" id="tetur05g08200.1"/>
    </source>
</evidence>
<dbReference type="SUPFAM" id="SSF50353">
    <property type="entry name" value="Cytokine"/>
    <property type="match status" value="1"/>
</dbReference>